<proteinExistence type="predicted"/>
<dbReference type="Proteomes" id="UP001141327">
    <property type="component" value="Unassembled WGS sequence"/>
</dbReference>
<gene>
    <name evidence="2" type="ORF">PAPYR_6995</name>
</gene>
<feature type="compositionally biased region" description="Basic and acidic residues" evidence="1">
    <location>
        <begin position="18"/>
        <end position="36"/>
    </location>
</feature>
<feature type="region of interest" description="Disordered" evidence="1">
    <location>
        <begin position="16"/>
        <end position="36"/>
    </location>
</feature>
<reference evidence="2" key="1">
    <citation type="journal article" date="2022" name="bioRxiv">
        <title>Genomics of Preaxostyla Flagellates Illuminates Evolutionary Transitions and the Path Towards Mitochondrial Loss.</title>
        <authorList>
            <person name="Novak L.V.F."/>
            <person name="Treitli S.C."/>
            <person name="Pyrih J."/>
            <person name="Halakuc P."/>
            <person name="Pipaliya S.V."/>
            <person name="Vacek V."/>
            <person name="Brzon O."/>
            <person name="Soukal P."/>
            <person name="Eme L."/>
            <person name="Dacks J.B."/>
            <person name="Karnkowska A."/>
            <person name="Elias M."/>
            <person name="Hampl V."/>
        </authorList>
    </citation>
    <scope>NUCLEOTIDE SEQUENCE</scope>
    <source>
        <strain evidence="2">RCP-MX</strain>
    </source>
</reference>
<feature type="region of interest" description="Disordered" evidence="1">
    <location>
        <begin position="59"/>
        <end position="81"/>
    </location>
</feature>
<protein>
    <submittedName>
        <fullName evidence="2">Uncharacterized protein</fullName>
    </submittedName>
</protein>
<keyword evidence="3" id="KW-1185">Reference proteome</keyword>
<name>A0ABQ8UH62_9EUKA</name>
<organism evidence="2 3">
    <name type="scientific">Paratrimastix pyriformis</name>
    <dbReference type="NCBI Taxonomy" id="342808"/>
    <lineage>
        <taxon>Eukaryota</taxon>
        <taxon>Metamonada</taxon>
        <taxon>Preaxostyla</taxon>
        <taxon>Paratrimastigidae</taxon>
        <taxon>Paratrimastix</taxon>
    </lineage>
</organism>
<evidence type="ECO:0000313" key="3">
    <source>
        <dbReference type="Proteomes" id="UP001141327"/>
    </source>
</evidence>
<sequence length="467" mass="51995">MSYHAQTVDKPLFFVGGKKKDLNEPPTKGEDCRKEEARKRVETNVALEQIQNRIERAIRNYQDFDQPTSRPLSTDRPESSGELLHSLSARVITSSAIESMIRLRSNLESFGTTVATREANLTTLLEWFDRAQLEQEQQPLAEHLFLGCGGDACCSGCRTNPRGMPQSEPLPEISDGAVDQLLSEATGATQQLSRIQSDLAQPGGDGTAGAREITRHVPAACLPPASFRRRWRRPTWGSWSDLQDALLQLKNHCTPSPSPPGTDSEAEVHHLREALATAQQLVTASSRTSPTPTPNPCCLGCLQCPLSTRPDLAMAYLQEEAASKLRTQTDLEERQQRLLFRMKADLEMQVDALRKQNAALRAAPGAAEAAHREVEEVQQRLLANMTAERDEWMHRSGQLQEQLEELQGALRNQKVPTHPSPPIPYSHAYIILYRLHRGWIHHPPTSPLTPLFDFTRVGPTNRRSAGG</sequence>
<feature type="compositionally biased region" description="Polar residues" evidence="1">
    <location>
        <begin position="63"/>
        <end position="72"/>
    </location>
</feature>
<dbReference type="EMBL" id="JAPMOS010000045">
    <property type="protein sequence ID" value="KAJ4457518.1"/>
    <property type="molecule type" value="Genomic_DNA"/>
</dbReference>
<evidence type="ECO:0000313" key="2">
    <source>
        <dbReference type="EMBL" id="KAJ4457518.1"/>
    </source>
</evidence>
<evidence type="ECO:0000256" key="1">
    <source>
        <dbReference type="SAM" id="MobiDB-lite"/>
    </source>
</evidence>
<comment type="caution">
    <text evidence="2">The sequence shown here is derived from an EMBL/GenBank/DDBJ whole genome shotgun (WGS) entry which is preliminary data.</text>
</comment>
<accession>A0ABQ8UH62</accession>